<protein>
    <submittedName>
        <fullName evidence="1">Uncharacterized protein</fullName>
    </submittedName>
</protein>
<dbReference type="Proteomes" id="UP000721415">
    <property type="component" value="Unassembled WGS sequence"/>
</dbReference>
<organism evidence="1 2">
    <name type="scientific">Facklamia lactis</name>
    <dbReference type="NCBI Taxonomy" id="2749967"/>
    <lineage>
        <taxon>Bacteria</taxon>
        <taxon>Bacillati</taxon>
        <taxon>Bacillota</taxon>
        <taxon>Bacilli</taxon>
        <taxon>Lactobacillales</taxon>
        <taxon>Aerococcaceae</taxon>
        <taxon>Facklamia</taxon>
    </lineage>
</organism>
<accession>A0ABS0LTB4</accession>
<dbReference type="EMBL" id="JACBXQ010000007">
    <property type="protein sequence ID" value="MBG9987327.1"/>
    <property type="molecule type" value="Genomic_DNA"/>
</dbReference>
<keyword evidence="2" id="KW-1185">Reference proteome</keyword>
<name>A0ABS0LTB4_9LACT</name>
<evidence type="ECO:0000313" key="2">
    <source>
        <dbReference type="Proteomes" id="UP000721415"/>
    </source>
</evidence>
<reference evidence="1 2" key="1">
    <citation type="submission" date="2020-07" db="EMBL/GenBank/DDBJ databases">
        <title>Facklamia lactis sp. nov., isolated from raw milk.</title>
        <authorList>
            <person name="Doll E.V."/>
            <person name="Huptas C."/>
            <person name="Staib L."/>
            <person name="Wenning M."/>
            <person name="Scherer S."/>
        </authorList>
    </citation>
    <scope>NUCLEOTIDE SEQUENCE [LARGE SCALE GENOMIC DNA]</scope>
    <source>
        <strain evidence="1 2">DSM 111018</strain>
    </source>
</reference>
<proteinExistence type="predicted"/>
<evidence type="ECO:0000313" key="1">
    <source>
        <dbReference type="EMBL" id="MBG9987327.1"/>
    </source>
</evidence>
<sequence>MVSTNQFPPVANQTLRDLLEWPMEINEGNRERFAHLGSKGGSTGFILNDALYAENHQGDRIEMVLLTDDLSLGKQMFLSHHLNSFESKLLGSEDFRREVKEALSDS</sequence>
<comment type="caution">
    <text evidence="1">The sequence shown here is derived from an EMBL/GenBank/DDBJ whole genome shotgun (WGS) entry which is preliminary data.</text>
</comment>
<dbReference type="RefSeq" id="WP_197116250.1">
    <property type="nucleotide sequence ID" value="NZ_JACBXQ010000007.1"/>
</dbReference>
<gene>
    <name evidence="1" type="ORF">HZY91_10660</name>
</gene>